<name>A0ABS7KMF9_9BACL</name>
<dbReference type="Proteomes" id="UP000706031">
    <property type="component" value="Unassembled WGS sequence"/>
</dbReference>
<accession>A0ABS7KMF9</accession>
<comment type="caution">
    <text evidence="1">The sequence shown here is derived from an EMBL/GenBank/DDBJ whole genome shotgun (WGS) entry which is preliminary data.</text>
</comment>
<keyword evidence="2" id="KW-1185">Reference proteome</keyword>
<gene>
    <name evidence="1" type="ORF">H7T88_18930</name>
</gene>
<evidence type="ECO:0000313" key="2">
    <source>
        <dbReference type="Proteomes" id="UP000706031"/>
    </source>
</evidence>
<organism evidence="1 2">
    <name type="scientific">Paenibacillus cucumis</name>
    <name type="common">ex Kampfer et al. 2016</name>
    <dbReference type="NCBI Taxonomy" id="1776858"/>
    <lineage>
        <taxon>Bacteria</taxon>
        <taxon>Bacillati</taxon>
        <taxon>Bacillota</taxon>
        <taxon>Bacilli</taxon>
        <taxon>Bacillales</taxon>
        <taxon>Paenibacillaceae</taxon>
        <taxon>Paenibacillus</taxon>
    </lineage>
</organism>
<dbReference type="RefSeq" id="WP_221789827.1">
    <property type="nucleotide sequence ID" value="NZ_JACLIC010000031.1"/>
</dbReference>
<proteinExistence type="predicted"/>
<protein>
    <submittedName>
        <fullName evidence="1">Uncharacterized protein</fullName>
    </submittedName>
</protein>
<reference evidence="1 2" key="1">
    <citation type="submission" date="2020-08" db="EMBL/GenBank/DDBJ databases">
        <title>Fungal Genomes of the International Space Station.</title>
        <authorList>
            <person name="Seuylemezian A."/>
            <person name="Singh N.K."/>
            <person name="Wood J."/>
            <person name="Venkateswaran K."/>
        </authorList>
    </citation>
    <scope>NUCLEOTIDE SEQUENCE [LARGE SCALE GENOMIC DNA]</scope>
    <source>
        <strain evidence="1 2">S/N-304-OC-R4</strain>
    </source>
</reference>
<evidence type="ECO:0000313" key="1">
    <source>
        <dbReference type="EMBL" id="MBY0205303.1"/>
    </source>
</evidence>
<sequence>MDTEEIFEILQSCDIDQITRLKTVAQTLNLERIENRLNQLISLLKE</sequence>
<dbReference type="EMBL" id="JACLIC010000031">
    <property type="protein sequence ID" value="MBY0205303.1"/>
    <property type="molecule type" value="Genomic_DNA"/>
</dbReference>